<keyword evidence="1" id="KW-0812">Transmembrane</keyword>
<evidence type="ECO:0000256" key="1">
    <source>
        <dbReference type="SAM" id="Phobius"/>
    </source>
</evidence>
<feature type="transmembrane region" description="Helical" evidence="1">
    <location>
        <begin position="229"/>
        <end position="248"/>
    </location>
</feature>
<dbReference type="Proteomes" id="UP000324760">
    <property type="component" value="Chromosome"/>
</dbReference>
<sequence>MSLLSANVAADIFWQPYSQADPGHHAHKKSKSLQLSNLPNEIPVDIKLVHSDLEISTPSLSNDVLKLQPTRKGNYHALVATLETPDSYQQAVRYPYMNGKPVDFSPSDLLAYSTGPLRIIPSPLPREHWRYETDKTYRFKVLFNGEPYKEQPILVSTSNGSTDVLQTDSSGLLKLHIPDDFTNVVPGKRKNPAAEIRLFANTSTDSIRYTTSFSAPYSPNPSHWKSTSLGALAAAFGLMAGLLVIRRLPEYSRRPKK</sequence>
<dbReference type="RefSeq" id="WP_138988867.1">
    <property type="nucleotide sequence ID" value="NZ_CP043869.1"/>
</dbReference>
<dbReference type="EMBL" id="CP043869">
    <property type="protein sequence ID" value="QEQ96161.1"/>
    <property type="molecule type" value="Genomic_DNA"/>
</dbReference>
<reference evidence="2 3" key="1">
    <citation type="journal article" date="2019" name="Biochem. Eng. J.">
        <title>Metabolic engineering of the marine bacteria Neptunomonas concharum for the production of acetoin and meso-2,3-butanediol from acetate.</title>
        <authorList>
            <person name="Li W."/>
            <person name="Pu N."/>
            <person name="Liu C.-X."/>
            <person name="Yuan Q.-P."/>
            <person name="Li Z.-J."/>
        </authorList>
    </citation>
    <scope>NUCLEOTIDE SEQUENCE [LARGE SCALE GENOMIC DNA]</scope>
    <source>
        <strain evidence="2 3">JCM17730</strain>
    </source>
</reference>
<accession>A0A5P1RA54</accession>
<dbReference type="OrthoDB" id="8557099at2"/>
<evidence type="ECO:0008006" key="4">
    <source>
        <dbReference type="Google" id="ProtNLM"/>
    </source>
</evidence>
<keyword evidence="1" id="KW-1133">Transmembrane helix</keyword>
<keyword evidence="3" id="KW-1185">Reference proteome</keyword>
<evidence type="ECO:0000313" key="3">
    <source>
        <dbReference type="Proteomes" id="UP000324760"/>
    </source>
</evidence>
<organism evidence="2 3">
    <name type="scientific">Neptunomonas concharum</name>
    <dbReference type="NCBI Taxonomy" id="1031538"/>
    <lineage>
        <taxon>Bacteria</taxon>
        <taxon>Pseudomonadati</taxon>
        <taxon>Pseudomonadota</taxon>
        <taxon>Gammaproteobacteria</taxon>
        <taxon>Oceanospirillales</taxon>
        <taxon>Oceanospirillaceae</taxon>
        <taxon>Neptunomonas</taxon>
    </lineage>
</organism>
<keyword evidence="1" id="KW-0472">Membrane</keyword>
<name>A0A5P1RA54_9GAMM</name>
<protein>
    <recommendedName>
        <fullName evidence="4">DUF4198 domain-containing protein</fullName>
    </recommendedName>
</protein>
<dbReference type="AlphaFoldDB" id="A0A5P1RA54"/>
<gene>
    <name evidence="2" type="ORF">F0U83_05270</name>
</gene>
<proteinExistence type="predicted"/>
<evidence type="ECO:0000313" key="2">
    <source>
        <dbReference type="EMBL" id="QEQ96161.1"/>
    </source>
</evidence>
<dbReference type="KEGG" id="ncu:F0U83_05270"/>